<dbReference type="STRING" id="62101.AB835_14145"/>
<dbReference type="Pfam" id="PF12268">
    <property type="entry name" value="DUF3612"/>
    <property type="match status" value="1"/>
</dbReference>
<dbReference type="Gene3D" id="1.10.260.40">
    <property type="entry name" value="lambda repressor-like DNA-binding domains"/>
    <property type="match status" value="1"/>
</dbReference>
<evidence type="ECO:0000313" key="3">
    <source>
        <dbReference type="Proteomes" id="UP000242502"/>
    </source>
</evidence>
<dbReference type="AlphaFoldDB" id="A0A1D2QLK3"/>
<dbReference type="GO" id="GO:0003677">
    <property type="term" value="F:DNA binding"/>
    <property type="evidence" value="ECO:0007669"/>
    <property type="project" value="InterPro"/>
</dbReference>
<accession>A0A1D2QLK3</accession>
<name>A0A1D2QLK3_9GAMM</name>
<reference evidence="2 3" key="1">
    <citation type="journal article" date="2016" name="Appl. Environ. Microbiol.">
        <title>Lack of Overt Genome Reduction in the Bryostatin-Producing Bryozoan Symbiont "Candidatus Endobugula sertula".</title>
        <authorList>
            <person name="Miller I.J."/>
            <person name="Vanee N."/>
            <person name="Fong S.S."/>
            <person name="Lim-Fong G.E."/>
            <person name="Kwan J.C."/>
        </authorList>
    </citation>
    <scope>NUCLEOTIDE SEQUENCE [LARGE SCALE GENOMIC DNA]</scope>
    <source>
        <strain evidence="2">AB1-4</strain>
    </source>
</reference>
<proteinExistence type="predicted"/>
<gene>
    <name evidence="2" type="ORF">AB835_14145</name>
</gene>
<dbReference type="PROSITE" id="PS50943">
    <property type="entry name" value="HTH_CROC1"/>
    <property type="match status" value="1"/>
</dbReference>
<protein>
    <submittedName>
        <fullName evidence="2">MerR family transcriptional regulator</fullName>
    </submittedName>
</protein>
<dbReference type="CDD" id="cd00093">
    <property type="entry name" value="HTH_XRE"/>
    <property type="match status" value="1"/>
</dbReference>
<sequence>MEDLSMRCIQINPDHAPSVSYLSMIENGKRVPSEYMLEIIARVFQKEPKWFLDEVTDQDLIVSTRQKRGGIHGVALEPEFLFSKQHLQSALPEMLSQTGTSGDQFAHLLIRAHQEYNQNNFPDLEKAAEAVGKKQMPLSLNDTYALVKKMGVEIKWFNRDPEPITNETNKSFKTLVRSFYEPPGVIYINKALQQYPERLKFDLATHIGHYTLYGKDGLPSMNAAGHGLISRARDEANELHESMTIDSNDILQAWRDFECSSFASALLCPKPPFKQHLNRHAYAIDTNSAIGVSPSVYMRRMTSVSPYPHWHYFDAYTPDRLKTIYRGNGIPLPIGNMRPIQDPCPHWSLFRVLMDESATSQPRAQISILRTGDEDRIYSCDSIKTRDMAGNPHVLCVGIELNPAIESQDIDPREITEAVKTNCQKHNGEAPIPQAIKKELTNVSKILNITWIERGLDNNAILICPRGSLCPRDPKCFQKPSLMDTSPKLADIRQQIIQEC</sequence>
<dbReference type="SUPFAM" id="SSF47413">
    <property type="entry name" value="lambda repressor-like DNA-binding domains"/>
    <property type="match status" value="1"/>
</dbReference>
<evidence type="ECO:0000313" key="2">
    <source>
        <dbReference type="EMBL" id="ODS22443.1"/>
    </source>
</evidence>
<dbReference type="InterPro" id="IPR001387">
    <property type="entry name" value="Cro/C1-type_HTH"/>
</dbReference>
<dbReference type="InterPro" id="IPR010982">
    <property type="entry name" value="Lambda_DNA-bd_dom_sf"/>
</dbReference>
<dbReference type="InterPro" id="IPR022055">
    <property type="entry name" value="DUF3612"/>
</dbReference>
<dbReference type="Pfam" id="PF01381">
    <property type="entry name" value="HTH_3"/>
    <property type="match status" value="1"/>
</dbReference>
<organism evidence="2 3">
    <name type="scientific">Candidatus Endobugula sertula</name>
    <name type="common">Bugula neritina bacterial symbiont</name>
    <dbReference type="NCBI Taxonomy" id="62101"/>
    <lineage>
        <taxon>Bacteria</taxon>
        <taxon>Pseudomonadati</taxon>
        <taxon>Pseudomonadota</taxon>
        <taxon>Gammaproteobacteria</taxon>
        <taxon>Cellvibrionales</taxon>
        <taxon>Cellvibrionaceae</taxon>
        <taxon>Candidatus Endobugula</taxon>
    </lineage>
</organism>
<dbReference type="EMBL" id="MDLC01000080">
    <property type="protein sequence ID" value="ODS22443.1"/>
    <property type="molecule type" value="Genomic_DNA"/>
</dbReference>
<feature type="domain" description="HTH cro/C1-type" evidence="1">
    <location>
        <begin position="18"/>
        <end position="51"/>
    </location>
</feature>
<evidence type="ECO:0000259" key="1">
    <source>
        <dbReference type="PROSITE" id="PS50943"/>
    </source>
</evidence>
<dbReference type="Proteomes" id="UP000242502">
    <property type="component" value="Unassembled WGS sequence"/>
</dbReference>
<comment type="caution">
    <text evidence="2">The sequence shown here is derived from an EMBL/GenBank/DDBJ whole genome shotgun (WGS) entry which is preliminary data.</text>
</comment>